<dbReference type="EMBL" id="WOCD01000002">
    <property type="protein sequence ID" value="MUH71671.1"/>
    <property type="molecule type" value="Genomic_DNA"/>
</dbReference>
<dbReference type="AlphaFoldDB" id="A0A6N8FBB3"/>
<dbReference type="RefSeq" id="WP_155694652.1">
    <property type="nucleotide sequence ID" value="NZ_WOCD01000002.1"/>
</dbReference>
<evidence type="ECO:0000313" key="2">
    <source>
        <dbReference type="EMBL" id="MUH71671.1"/>
    </source>
</evidence>
<comment type="caution">
    <text evidence="2">The sequence shown here is derived from an EMBL/GenBank/DDBJ whole genome shotgun (WGS) entry which is preliminary data.</text>
</comment>
<organism evidence="2 3">
    <name type="scientific">Psychrosphaera haliotis</name>
    <dbReference type="NCBI Taxonomy" id="555083"/>
    <lineage>
        <taxon>Bacteria</taxon>
        <taxon>Pseudomonadati</taxon>
        <taxon>Pseudomonadota</taxon>
        <taxon>Gammaproteobacteria</taxon>
        <taxon>Alteromonadales</taxon>
        <taxon>Pseudoalteromonadaceae</taxon>
        <taxon>Psychrosphaera</taxon>
    </lineage>
</organism>
<gene>
    <name evidence="2" type="ORF">GNP35_03705</name>
</gene>
<reference evidence="2 3" key="1">
    <citation type="submission" date="2019-11" db="EMBL/GenBank/DDBJ databases">
        <title>P. haliotis isolates from Z. marina roots.</title>
        <authorList>
            <person name="Cohen M."/>
            <person name="Jospin G."/>
            <person name="Eisen J.A."/>
            <person name="Coil D.A."/>
        </authorList>
    </citation>
    <scope>NUCLEOTIDE SEQUENCE [LARGE SCALE GENOMIC DNA]</scope>
    <source>
        <strain evidence="2 3">UCD-MCMsp1aY</strain>
    </source>
</reference>
<keyword evidence="3" id="KW-1185">Reference proteome</keyword>
<proteinExistence type="predicted"/>
<evidence type="ECO:0000313" key="3">
    <source>
        <dbReference type="Proteomes" id="UP000439994"/>
    </source>
</evidence>
<protein>
    <recommendedName>
        <fullName evidence="1">Phytase-like domain-containing protein</fullName>
    </recommendedName>
</protein>
<evidence type="ECO:0000259" key="1">
    <source>
        <dbReference type="Pfam" id="PF13449"/>
    </source>
</evidence>
<accession>A0A6N8FBB3</accession>
<dbReference type="InterPro" id="IPR027372">
    <property type="entry name" value="Phytase-like_dom"/>
</dbReference>
<dbReference type="Pfam" id="PF13449">
    <property type="entry name" value="Phytase-like"/>
    <property type="match status" value="1"/>
</dbReference>
<name>A0A6N8FBB3_9GAMM</name>
<feature type="domain" description="Phytase-like" evidence="1">
    <location>
        <begin position="50"/>
        <end position="314"/>
    </location>
</feature>
<dbReference type="OrthoDB" id="9798693at2"/>
<dbReference type="Proteomes" id="UP000439994">
    <property type="component" value="Unassembled WGS sequence"/>
</dbReference>
<sequence length="345" mass="38504">MILFSLLSISIFTTLTTYTETEVKPFDSETITLPGIEQALVLNHRSRRESGGFSAMWLSTDCKTTWFISDYSQVSENDLKEQPVSKSKWFETKNILDKTGRIKSINVTYSGQLKALDGSVLGGAAESVVWHNNGLLLSLDDTGNLLKYSVNEKYQTQPSVTQIRNALMAKPTIAYKQPQLGQGNAGLESITITGDGSILSMWEKFKLSDNVVPVQIIDKQGDAISTNYRAISSPKDITTLQSGEIIVLEKDWLGAKGSRLRLSLLDQKSLKTSNELSSVTLFDRTELAYDNFEGMASCTANGKEWIYLVSDDNGDWHTKDVEEKGRERQKTLFIGFEVNKLFSHQ</sequence>